<dbReference type="InterPro" id="IPR001295">
    <property type="entry name" value="Dihydroorotate_DH_CS"/>
</dbReference>
<keyword evidence="8 9" id="KW-0560">Oxidoreductase</keyword>
<keyword evidence="4 9" id="KW-0963">Cytoplasm</keyword>
<dbReference type="GO" id="GO:0004152">
    <property type="term" value="F:dihydroorotate dehydrogenase activity"/>
    <property type="evidence" value="ECO:0007669"/>
    <property type="project" value="UniProtKB-UniRule"/>
</dbReference>
<evidence type="ECO:0000256" key="7">
    <source>
        <dbReference type="ARBA" id="ARBA00022975"/>
    </source>
</evidence>
<comment type="catalytic activity">
    <reaction evidence="9">
        <text>(S)-dihydroorotate + A = orotate + AH2</text>
        <dbReference type="Rhea" id="RHEA:18073"/>
        <dbReference type="ChEBI" id="CHEBI:13193"/>
        <dbReference type="ChEBI" id="CHEBI:17499"/>
        <dbReference type="ChEBI" id="CHEBI:30839"/>
        <dbReference type="ChEBI" id="CHEBI:30864"/>
    </reaction>
</comment>
<dbReference type="InterPro" id="IPR049622">
    <property type="entry name" value="Dihydroorotate_DH_I"/>
</dbReference>
<dbReference type="Pfam" id="PF01180">
    <property type="entry name" value="DHO_dh"/>
    <property type="match status" value="1"/>
</dbReference>
<dbReference type="HAMAP" id="MF_00224">
    <property type="entry name" value="DHO_dh_type1"/>
    <property type="match status" value="1"/>
</dbReference>
<dbReference type="AlphaFoldDB" id="A0A133S2A7"/>
<dbReference type="UniPathway" id="UPA00070"/>
<dbReference type="Proteomes" id="UP000070226">
    <property type="component" value="Unassembled WGS sequence"/>
</dbReference>
<evidence type="ECO:0000256" key="5">
    <source>
        <dbReference type="ARBA" id="ARBA00022630"/>
    </source>
</evidence>
<reference evidence="10 11" key="1">
    <citation type="submission" date="2016-01" db="EMBL/GenBank/DDBJ databases">
        <authorList>
            <person name="Oliw E.H."/>
        </authorList>
    </citation>
    <scope>NUCLEOTIDE SEQUENCE [LARGE SCALE GENOMIC DNA]</scope>
    <source>
        <strain evidence="10 11">CMW7756B</strain>
    </source>
</reference>
<dbReference type="PANTHER" id="PTHR48109">
    <property type="entry name" value="DIHYDROOROTATE DEHYDROGENASE (QUINONE), MITOCHONDRIAL-RELATED"/>
    <property type="match status" value="1"/>
</dbReference>
<comment type="function">
    <text evidence="9">Catalyzes the conversion of dihydroorotate to orotate.</text>
</comment>
<keyword evidence="5 9" id="KW-0285">Flavoprotein</keyword>
<dbReference type="InterPro" id="IPR012135">
    <property type="entry name" value="Dihydroorotate_DH_1_2"/>
</dbReference>
<keyword evidence="6 9" id="KW-0288">FMN</keyword>
<dbReference type="InterPro" id="IPR024920">
    <property type="entry name" value="Dihydroorotate_DH_1"/>
</dbReference>
<dbReference type="GO" id="GO:0005737">
    <property type="term" value="C:cytoplasm"/>
    <property type="evidence" value="ECO:0007669"/>
    <property type="project" value="UniProtKB-SubCell"/>
</dbReference>
<evidence type="ECO:0000256" key="8">
    <source>
        <dbReference type="ARBA" id="ARBA00023002"/>
    </source>
</evidence>
<comment type="cofactor">
    <cofactor evidence="9">
        <name>FMN</name>
        <dbReference type="ChEBI" id="CHEBI:58210"/>
    </cofactor>
    <text evidence="9">Binds 1 FMN per subunit.</text>
</comment>
<dbReference type="RefSeq" id="WP_005377911.1">
    <property type="nucleotide sequence ID" value="NZ_CBCSFX010000006.1"/>
</dbReference>
<accession>A0A133S2A7</accession>
<dbReference type="CDD" id="cd04740">
    <property type="entry name" value="DHOD_1B_like"/>
    <property type="match status" value="1"/>
</dbReference>
<evidence type="ECO:0000256" key="4">
    <source>
        <dbReference type="ARBA" id="ARBA00022490"/>
    </source>
</evidence>
<feature type="active site" description="Nucleophile" evidence="9">
    <location>
        <position position="142"/>
    </location>
</feature>
<evidence type="ECO:0000313" key="11">
    <source>
        <dbReference type="Proteomes" id="UP000070226"/>
    </source>
</evidence>
<dbReference type="InterPro" id="IPR005720">
    <property type="entry name" value="Dihydroorotate_DH_cat"/>
</dbReference>
<dbReference type="InterPro" id="IPR050074">
    <property type="entry name" value="DHO_dehydrogenase"/>
</dbReference>
<feature type="binding site" evidence="9">
    <location>
        <begin position="255"/>
        <end position="256"/>
    </location>
    <ligand>
        <name>FMN</name>
        <dbReference type="ChEBI" id="CHEBI:58210"/>
    </ligand>
</feature>
<feature type="binding site" evidence="9">
    <location>
        <begin position="204"/>
        <end position="205"/>
    </location>
    <ligand>
        <name>substrate</name>
    </ligand>
</feature>
<dbReference type="NCBIfam" id="NF005574">
    <property type="entry name" value="PRK07259.1"/>
    <property type="match status" value="1"/>
</dbReference>
<name>A0A133S2A7_9FIRM</name>
<proteinExistence type="inferred from homology"/>
<dbReference type="InterPro" id="IPR033888">
    <property type="entry name" value="DHOD_1B"/>
</dbReference>
<dbReference type="GO" id="GO:0006207">
    <property type="term" value="P:'de novo' pyrimidine nucleobase biosynthetic process"/>
    <property type="evidence" value="ECO:0007669"/>
    <property type="project" value="InterPro"/>
</dbReference>
<keyword evidence="7 9" id="KW-0665">Pyrimidine biosynthesis</keyword>
<feature type="binding site" evidence="9">
    <location>
        <begin position="58"/>
        <end position="59"/>
    </location>
    <ligand>
        <name>FMN</name>
        <dbReference type="ChEBI" id="CHEBI:58210"/>
    </ligand>
</feature>
<dbReference type="GO" id="GO:0044205">
    <property type="term" value="P:'de novo' UMP biosynthetic process"/>
    <property type="evidence" value="ECO:0007669"/>
    <property type="project" value="UniProtKB-UniRule"/>
</dbReference>
<dbReference type="SUPFAM" id="SSF51395">
    <property type="entry name" value="FMN-linked oxidoreductases"/>
    <property type="match status" value="1"/>
</dbReference>
<protein>
    <recommendedName>
        <fullName evidence="9">Dihydroorotate dehydrogenase</fullName>
        <shortName evidence="9">DHOD</shortName>
        <shortName evidence="9">DHODase</shortName>
        <shortName evidence="9">DHOdehase</shortName>
        <ecNumber evidence="9">1.3.-.-</ecNumber>
    </recommendedName>
</protein>
<feature type="binding site" evidence="9">
    <location>
        <position position="203"/>
    </location>
    <ligand>
        <name>FMN</name>
        <dbReference type="ChEBI" id="CHEBI:58210"/>
    </ligand>
</feature>
<dbReference type="PATRIC" id="fig|39777.7.peg.1546"/>
<feature type="binding site" evidence="9">
    <location>
        <position position="177"/>
    </location>
    <ligand>
        <name>FMN</name>
        <dbReference type="ChEBI" id="CHEBI:58210"/>
    </ligand>
</feature>
<evidence type="ECO:0000313" key="10">
    <source>
        <dbReference type="EMBL" id="KXA62551.1"/>
    </source>
</evidence>
<evidence type="ECO:0000256" key="3">
    <source>
        <dbReference type="ARBA" id="ARBA00008008"/>
    </source>
</evidence>
<feature type="binding site" evidence="9">
    <location>
        <begin position="277"/>
        <end position="278"/>
    </location>
    <ligand>
        <name>FMN</name>
        <dbReference type="ChEBI" id="CHEBI:58210"/>
    </ligand>
</feature>
<evidence type="ECO:0000256" key="1">
    <source>
        <dbReference type="ARBA" id="ARBA00004496"/>
    </source>
</evidence>
<comment type="caution">
    <text evidence="10">The sequence shown here is derived from an EMBL/GenBank/DDBJ whole genome shotgun (WGS) entry which is preliminary data.</text>
</comment>
<dbReference type="EMBL" id="LRQT01000088">
    <property type="protein sequence ID" value="KXA62551.1"/>
    <property type="molecule type" value="Genomic_DNA"/>
</dbReference>
<dbReference type="STRING" id="39777.B7L28_00190"/>
<evidence type="ECO:0000256" key="9">
    <source>
        <dbReference type="HAMAP-Rule" id="MF_00224"/>
    </source>
</evidence>
<evidence type="ECO:0000256" key="6">
    <source>
        <dbReference type="ARBA" id="ARBA00022643"/>
    </source>
</evidence>
<feature type="binding site" evidence="9">
    <location>
        <position position="58"/>
    </location>
    <ligand>
        <name>substrate</name>
    </ligand>
</feature>
<dbReference type="NCBIfam" id="TIGR01037">
    <property type="entry name" value="pyrD_sub1_fam"/>
    <property type="match status" value="1"/>
</dbReference>
<comment type="pathway">
    <text evidence="2 9">Pyrimidine metabolism; UMP biosynthesis via de novo pathway.</text>
</comment>
<feature type="binding site" evidence="9">
    <location>
        <begin position="82"/>
        <end position="86"/>
    </location>
    <ligand>
        <name>substrate</name>
    </ligand>
</feature>
<dbReference type="PIRSF" id="PIRSF000164">
    <property type="entry name" value="DHO_oxidase"/>
    <property type="match status" value="1"/>
</dbReference>
<dbReference type="FunFam" id="3.20.20.70:FF:000027">
    <property type="entry name" value="Dihydropyrimidine dehydrogenase [NADP(+)]"/>
    <property type="match status" value="1"/>
</dbReference>
<comment type="subcellular location">
    <subcellularLocation>
        <location evidence="1 9">Cytoplasm</location>
    </subcellularLocation>
</comment>
<dbReference type="PANTHER" id="PTHR48109:SF1">
    <property type="entry name" value="DIHYDROOROTATE DEHYDROGENASE (FUMARATE)"/>
    <property type="match status" value="1"/>
</dbReference>
<feature type="binding site" evidence="9">
    <location>
        <position position="139"/>
    </location>
    <ligand>
        <name>substrate</name>
    </ligand>
</feature>
<feature type="binding site" evidence="9">
    <location>
        <position position="229"/>
    </location>
    <ligand>
        <name>FMN</name>
        <dbReference type="ChEBI" id="CHEBI:58210"/>
    </ligand>
</feature>
<sequence>MSERDLNNTVTPNPKLAIDYCGIKMKNPIIAASGTFGNGPEYAGYLDLSNEVGAISVKGLTPKGRHGNPGPRIAETPSGVLNCIGLENPGAEHFVTDILPELKKYDVPLLANMSAGTVEEFAWMAETLSVDGIAGLEVNVSCPNVECEGMAFGVDPKVVEQVTKAVRKVTDKPVIVKLSPNVTDIVEIAKAVEAGGGNGVSLINTLLGMAIDIHRRKPLLGNIYGGLSGPAVKPVALRMVHQVYKGVTIPIIGLGGIMSGTDAIEFMMAGAQAVQVGTATMVDPTAISRIAREMGDYVERYNLNSITDIIGAVHQS</sequence>
<dbReference type="Gene3D" id="3.20.20.70">
    <property type="entry name" value="Aldolase class I"/>
    <property type="match status" value="1"/>
</dbReference>
<organism evidence="10">
    <name type="scientific">Veillonella atypica</name>
    <dbReference type="NCBI Taxonomy" id="39777"/>
    <lineage>
        <taxon>Bacteria</taxon>
        <taxon>Bacillati</taxon>
        <taxon>Bacillota</taxon>
        <taxon>Negativicutes</taxon>
        <taxon>Veillonellales</taxon>
        <taxon>Veillonellaceae</taxon>
        <taxon>Veillonella</taxon>
    </lineage>
</organism>
<dbReference type="EC" id="1.3.-.-" evidence="9"/>
<dbReference type="PROSITE" id="PS00912">
    <property type="entry name" value="DHODEHASE_2"/>
    <property type="match status" value="1"/>
</dbReference>
<feature type="binding site" evidence="9">
    <location>
        <position position="139"/>
    </location>
    <ligand>
        <name>FMN</name>
        <dbReference type="ChEBI" id="CHEBI:58210"/>
    </ligand>
</feature>
<comment type="similarity">
    <text evidence="3 9">Belongs to the dihydroorotate dehydrogenase family. Type 1 subfamily.</text>
</comment>
<gene>
    <name evidence="9" type="primary">pyrD</name>
    <name evidence="10" type="ORF">HMPREF3233_01580</name>
</gene>
<dbReference type="PROSITE" id="PS00911">
    <property type="entry name" value="DHODEHASE_1"/>
    <property type="match status" value="1"/>
</dbReference>
<evidence type="ECO:0000256" key="2">
    <source>
        <dbReference type="ARBA" id="ARBA00004725"/>
    </source>
</evidence>
<feature type="binding site" evidence="9">
    <location>
        <position position="33"/>
    </location>
    <ligand>
        <name>FMN</name>
        <dbReference type="ChEBI" id="CHEBI:58210"/>
    </ligand>
</feature>
<feature type="binding site" evidence="9">
    <location>
        <position position="112"/>
    </location>
    <ligand>
        <name>FMN</name>
        <dbReference type="ChEBI" id="CHEBI:58210"/>
    </ligand>
</feature>
<dbReference type="InterPro" id="IPR013785">
    <property type="entry name" value="Aldolase_TIM"/>
</dbReference>